<evidence type="ECO:0000313" key="8">
    <source>
        <dbReference type="Proteomes" id="UP001321473"/>
    </source>
</evidence>
<evidence type="ECO:0000256" key="4">
    <source>
        <dbReference type="ARBA" id="ARBA00023125"/>
    </source>
</evidence>
<evidence type="ECO:0000313" key="7">
    <source>
        <dbReference type="EMBL" id="KAK8760695.1"/>
    </source>
</evidence>
<evidence type="ECO:0000259" key="6">
    <source>
        <dbReference type="Pfam" id="PF05485"/>
    </source>
</evidence>
<accession>A0AAQ4DE05</accession>
<keyword evidence="1" id="KW-0479">Metal-binding</keyword>
<keyword evidence="3" id="KW-0862">Zinc</keyword>
<evidence type="ECO:0000256" key="5">
    <source>
        <dbReference type="SAM" id="MobiDB-lite"/>
    </source>
</evidence>
<feature type="domain" description="THAP-type" evidence="6">
    <location>
        <begin position="46"/>
        <end position="91"/>
    </location>
</feature>
<keyword evidence="4" id="KW-0238">DNA-binding</keyword>
<keyword evidence="2" id="KW-0863">Zinc-finger</keyword>
<comment type="caution">
    <text evidence="7">The sequence shown here is derived from an EMBL/GenBank/DDBJ whole genome shotgun (WGS) entry which is preliminary data.</text>
</comment>
<feature type="region of interest" description="Disordered" evidence="5">
    <location>
        <begin position="91"/>
        <end position="115"/>
    </location>
</feature>
<dbReference type="AlphaFoldDB" id="A0AAQ4DE05"/>
<feature type="compositionally biased region" description="Polar residues" evidence="5">
    <location>
        <begin position="101"/>
        <end position="115"/>
    </location>
</feature>
<feature type="non-terminal residue" evidence="7">
    <location>
        <position position="1"/>
    </location>
</feature>
<protein>
    <recommendedName>
        <fullName evidence="6">THAP-type domain-containing protein</fullName>
    </recommendedName>
</protein>
<proteinExistence type="predicted"/>
<gene>
    <name evidence="7" type="ORF">V5799_028038</name>
</gene>
<reference evidence="7 8" key="1">
    <citation type="journal article" date="2023" name="Arcadia Sci">
        <title>De novo assembly of a long-read Amblyomma americanum tick genome.</title>
        <authorList>
            <person name="Chou S."/>
            <person name="Poskanzer K.E."/>
            <person name="Rollins M."/>
            <person name="Thuy-Boun P.S."/>
        </authorList>
    </citation>
    <scope>NUCLEOTIDE SEQUENCE [LARGE SCALE GENOMIC DNA]</scope>
    <source>
        <strain evidence="7">F_SG_1</strain>
        <tissue evidence="7">Salivary glands</tissue>
    </source>
</reference>
<evidence type="ECO:0000256" key="2">
    <source>
        <dbReference type="ARBA" id="ARBA00022771"/>
    </source>
</evidence>
<organism evidence="7 8">
    <name type="scientific">Amblyomma americanum</name>
    <name type="common">Lone star tick</name>
    <dbReference type="NCBI Taxonomy" id="6943"/>
    <lineage>
        <taxon>Eukaryota</taxon>
        <taxon>Metazoa</taxon>
        <taxon>Ecdysozoa</taxon>
        <taxon>Arthropoda</taxon>
        <taxon>Chelicerata</taxon>
        <taxon>Arachnida</taxon>
        <taxon>Acari</taxon>
        <taxon>Parasitiformes</taxon>
        <taxon>Ixodida</taxon>
        <taxon>Ixodoidea</taxon>
        <taxon>Ixodidae</taxon>
        <taxon>Amblyomminae</taxon>
        <taxon>Amblyomma</taxon>
    </lineage>
</organism>
<dbReference type="EMBL" id="JARKHS020032041">
    <property type="protein sequence ID" value="KAK8760695.1"/>
    <property type="molecule type" value="Genomic_DNA"/>
</dbReference>
<dbReference type="InterPro" id="IPR006612">
    <property type="entry name" value="THAP_Znf"/>
</dbReference>
<dbReference type="Pfam" id="PF05485">
    <property type="entry name" value="THAP"/>
    <property type="match status" value="1"/>
</dbReference>
<evidence type="ECO:0000256" key="3">
    <source>
        <dbReference type="ARBA" id="ARBA00022833"/>
    </source>
</evidence>
<dbReference type="GO" id="GO:0008270">
    <property type="term" value="F:zinc ion binding"/>
    <property type="evidence" value="ECO:0007669"/>
    <property type="project" value="UniProtKB-KW"/>
</dbReference>
<name>A0AAQ4DE05_AMBAM</name>
<dbReference type="Proteomes" id="UP001321473">
    <property type="component" value="Unassembled WGS sequence"/>
</dbReference>
<evidence type="ECO:0000256" key="1">
    <source>
        <dbReference type="ARBA" id="ARBA00022723"/>
    </source>
</evidence>
<sequence>SWCCAGHVPPVTPTSPRFSTRRLVFSVCTQAYTNMPRSGLNYGRYCCVSWCGNNGRRQRKPGPKFFRIPRDSRSKAWIECAKRGDLLEKSPTQLYAPRTASAGTISPQMTSSTPG</sequence>
<dbReference type="GO" id="GO:0003677">
    <property type="term" value="F:DNA binding"/>
    <property type="evidence" value="ECO:0007669"/>
    <property type="project" value="UniProtKB-KW"/>
</dbReference>
<keyword evidence="8" id="KW-1185">Reference proteome</keyword>